<sequence length="412" mass="43846">MGPPLAAASITGQRAGNLQVSVNGVWTDATSATFAAGQTEILVRTPIKRDAANVAEGKETFSLVATLDAANGAKVANGATSVSGLVTIIDARDAGTRPYIWIDDAVVDEASGTANVTVSRSGTANVDTAFIVSTRALTERTTIGVAAVVDAGDGDDTVHASDLGDTLQGGAGNDTLYGGRLDDWLLGGDGNDTLNAGSAAGDSLGGNGNYLDGGAGDDWLIGREGSDWLAGGEGNDTLDGGDGGDILDAGAGLDTSYGGLGMTSISSPVATGRPGERRQPTQRHRTRRPIWGGCRNAGERHRFQRHRPRQLARWWRPDPVGTDYRWRGCDRLRTRHHDRGHFSAAFGRRSGDHAQAERRCDLGCPDAQGLDQPLQPGRNPALCRRERIAHRRFRYLRARYGRQRGAHRYQRQ</sequence>
<dbReference type="PROSITE" id="PS00330">
    <property type="entry name" value="HEMOLYSIN_CALCIUM"/>
    <property type="match status" value="2"/>
</dbReference>
<dbReference type="GO" id="GO:0005576">
    <property type="term" value="C:extracellular region"/>
    <property type="evidence" value="ECO:0007669"/>
    <property type="project" value="UniProtKB-SubCell"/>
</dbReference>
<reference evidence="5" key="1">
    <citation type="submission" date="2019-04" db="EMBL/GenBank/DDBJ databases">
        <title>Complete genome sequence of Sphingomonas sp. W1-2-3.</title>
        <authorList>
            <person name="Im W.T."/>
        </authorList>
    </citation>
    <scope>NUCLEOTIDE SEQUENCE [LARGE SCALE GENOMIC DNA]</scope>
    <source>
        <strain evidence="5">W1-2-3</strain>
    </source>
</reference>
<dbReference type="InterPro" id="IPR050557">
    <property type="entry name" value="RTX_toxin/Mannuronan_C5-epim"/>
</dbReference>
<dbReference type="PANTHER" id="PTHR38340">
    <property type="entry name" value="S-LAYER PROTEIN"/>
    <property type="match status" value="1"/>
</dbReference>
<evidence type="ECO:0000313" key="5">
    <source>
        <dbReference type="Proteomes" id="UP000298714"/>
    </source>
</evidence>
<dbReference type="InterPro" id="IPR001343">
    <property type="entry name" value="Hemolysn_Ca-bd"/>
</dbReference>
<name>A0A4D7C7G0_9SPHN</name>
<evidence type="ECO:0000256" key="3">
    <source>
        <dbReference type="SAM" id="MobiDB-lite"/>
    </source>
</evidence>
<dbReference type="PANTHER" id="PTHR38340:SF1">
    <property type="entry name" value="S-LAYER PROTEIN"/>
    <property type="match status" value="1"/>
</dbReference>
<dbReference type="Pfam" id="PF00353">
    <property type="entry name" value="HemolysinCabind"/>
    <property type="match status" value="2"/>
</dbReference>
<comment type="subcellular location">
    <subcellularLocation>
        <location evidence="1">Secreted</location>
    </subcellularLocation>
</comment>
<dbReference type="InterPro" id="IPR038081">
    <property type="entry name" value="CalX-like_sf"/>
</dbReference>
<dbReference type="InterPro" id="IPR018511">
    <property type="entry name" value="Hemolysin-typ_Ca-bd_CS"/>
</dbReference>
<evidence type="ECO:0000256" key="1">
    <source>
        <dbReference type="ARBA" id="ARBA00004613"/>
    </source>
</evidence>
<keyword evidence="2" id="KW-0964">Secreted</keyword>
<dbReference type="Gene3D" id="2.150.10.10">
    <property type="entry name" value="Serralysin-like metalloprotease, C-terminal"/>
    <property type="match status" value="2"/>
</dbReference>
<dbReference type="AlphaFoldDB" id="A0A4D7C7G0"/>
<dbReference type="PRINTS" id="PR00313">
    <property type="entry name" value="CABNDNGRPT"/>
</dbReference>
<evidence type="ECO:0000256" key="2">
    <source>
        <dbReference type="ARBA" id="ARBA00022525"/>
    </source>
</evidence>
<dbReference type="EMBL" id="CP039704">
    <property type="protein sequence ID" value="QCI79915.1"/>
    <property type="molecule type" value="Genomic_DNA"/>
</dbReference>
<feature type="region of interest" description="Disordered" evidence="3">
    <location>
        <begin position="259"/>
        <end position="295"/>
    </location>
</feature>
<gene>
    <name evidence="4" type="ORF">E6W36_11605</name>
</gene>
<dbReference type="GO" id="GO:0005509">
    <property type="term" value="F:calcium ion binding"/>
    <property type="evidence" value="ECO:0007669"/>
    <property type="project" value="InterPro"/>
</dbReference>
<dbReference type="KEGG" id="hgn:E6W36_11605"/>
<dbReference type="Proteomes" id="UP000298714">
    <property type="component" value="Chromosome"/>
</dbReference>
<protein>
    <submittedName>
        <fullName evidence="4">Calcium-binding protein</fullName>
    </submittedName>
</protein>
<organism evidence="4 5">
    <name type="scientific">Hankyongella ginsenosidimutans</name>
    <dbReference type="NCBI Taxonomy" id="1763828"/>
    <lineage>
        <taxon>Bacteria</taxon>
        <taxon>Pseudomonadati</taxon>
        <taxon>Pseudomonadota</taxon>
        <taxon>Alphaproteobacteria</taxon>
        <taxon>Sphingomonadales</taxon>
        <taxon>Sphingomonadaceae</taxon>
        <taxon>Hankyongella</taxon>
    </lineage>
</organism>
<dbReference type="SUPFAM" id="SSF51120">
    <property type="entry name" value="beta-Roll"/>
    <property type="match status" value="2"/>
</dbReference>
<accession>A0A4D7C7G0</accession>
<proteinExistence type="predicted"/>
<keyword evidence="5" id="KW-1185">Reference proteome</keyword>
<evidence type="ECO:0000313" key="4">
    <source>
        <dbReference type="EMBL" id="QCI79915.1"/>
    </source>
</evidence>
<dbReference type="InterPro" id="IPR011049">
    <property type="entry name" value="Serralysin-like_metalloprot_C"/>
</dbReference>
<dbReference type="SUPFAM" id="SSF141072">
    <property type="entry name" value="CalX-like"/>
    <property type="match status" value="1"/>
</dbReference>